<name>A0A8S1W5L6_PAROT</name>
<dbReference type="Proteomes" id="UP000683925">
    <property type="component" value="Unassembled WGS sequence"/>
</dbReference>
<dbReference type="OrthoDB" id="321029at2759"/>
<dbReference type="AlphaFoldDB" id="A0A8S1W5L6"/>
<gene>
    <name evidence="1" type="ORF">POCTA_138.1.T0830214</name>
</gene>
<sequence length="83" mass="9690">MVHIVQKKKFSQCIDAGGVYNEGDGSKIGVWIELDEEFNDDKQVIYKGEFKNGKKVGLWVEMKRDMDKIEEGFEKIQEIKYDN</sequence>
<proteinExistence type="predicted"/>
<dbReference type="PANTHER" id="PTHR33706:SF1">
    <property type="entry name" value="TPR REPEAT PROTEIN"/>
    <property type="match status" value="1"/>
</dbReference>
<evidence type="ECO:0000313" key="2">
    <source>
        <dbReference type="Proteomes" id="UP000683925"/>
    </source>
</evidence>
<accession>A0A8S1W5L6</accession>
<dbReference type="EMBL" id="CAJJDP010000082">
    <property type="protein sequence ID" value="CAD8184651.1"/>
    <property type="molecule type" value="Genomic_DNA"/>
</dbReference>
<evidence type="ECO:0000313" key="1">
    <source>
        <dbReference type="EMBL" id="CAD8184651.1"/>
    </source>
</evidence>
<dbReference type="PANTHER" id="PTHR33706">
    <property type="entry name" value="MORN VARIANT REPEAT PROTEIN"/>
    <property type="match status" value="1"/>
</dbReference>
<reference evidence="1" key="1">
    <citation type="submission" date="2021-01" db="EMBL/GenBank/DDBJ databases">
        <authorList>
            <consortium name="Genoscope - CEA"/>
            <person name="William W."/>
        </authorList>
    </citation>
    <scope>NUCLEOTIDE SEQUENCE</scope>
</reference>
<comment type="caution">
    <text evidence="1">The sequence shown here is derived from an EMBL/GenBank/DDBJ whole genome shotgun (WGS) entry which is preliminary data.</text>
</comment>
<keyword evidence="2" id="KW-1185">Reference proteome</keyword>
<protein>
    <submittedName>
        <fullName evidence="1">Uncharacterized protein</fullName>
    </submittedName>
</protein>
<organism evidence="1 2">
    <name type="scientific">Paramecium octaurelia</name>
    <dbReference type="NCBI Taxonomy" id="43137"/>
    <lineage>
        <taxon>Eukaryota</taxon>
        <taxon>Sar</taxon>
        <taxon>Alveolata</taxon>
        <taxon>Ciliophora</taxon>
        <taxon>Intramacronucleata</taxon>
        <taxon>Oligohymenophorea</taxon>
        <taxon>Peniculida</taxon>
        <taxon>Parameciidae</taxon>
        <taxon>Paramecium</taxon>
    </lineage>
</organism>